<keyword evidence="2" id="KW-1185">Reference proteome</keyword>
<dbReference type="InterPro" id="IPR040632">
    <property type="entry name" value="Sulfotransfer_4"/>
</dbReference>
<dbReference type="SUPFAM" id="SSF52540">
    <property type="entry name" value="P-loop containing nucleoside triphosphate hydrolases"/>
    <property type="match status" value="1"/>
</dbReference>
<dbReference type="EMBL" id="MVBO01000056">
    <property type="protein sequence ID" value="OZJ04036.1"/>
    <property type="molecule type" value="Genomic_DNA"/>
</dbReference>
<dbReference type="OrthoDB" id="408152at2759"/>
<dbReference type="Proteomes" id="UP000242875">
    <property type="component" value="Unassembled WGS sequence"/>
</dbReference>
<comment type="caution">
    <text evidence="1">The sequence shown here is derived from an EMBL/GenBank/DDBJ whole genome shotgun (WGS) entry which is preliminary data.</text>
</comment>
<dbReference type="PANTHER" id="PTHR36978">
    <property type="entry name" value="P-LOOP CONTAINING NUCLEOTIDE TRIPHOSPHATE HYDROLASE"/>
    <property type="match status" value="1"/>
</dbReference>
<gene>
    <name evidence="1" type="ORF">BZG36_03572</name>
</gene>
<dbReference type="Gene3D" id="3.40.50.300">
    <property type="entry name" value="P-loop containing nucleotide triphosphate hydrolases"/>
    <property type="match status" value="1"/>
</dbReference>
<dbReference type="Pfam" id="PF17784">
    <property type="entry name" value="Sulfotransfer_4"/>
    <property type="match status" value="1"/>
</dbReference>
<organism evidence="1 2">
    <name type="scientific">Bifiguratus adelaidae</name>
    <dbReference type="NCBI Taxonomy" id="1938954"/>
    <lineage>
        <taxon>Eukaryota</taxon>
        <taxon>Fungi</taxon>
        <taxon>Fungi incertae sedis</taxon>
        <taxon>Mucoromycota</taxon>
        <taxon>Mucoromycotina</taxon>
        <taxon>Endogonomycetes</taxon>
        <taxon>Endogonales</taxon>
        <taxon>Endogonales incertae sedis</taxon>
        <taxon>Bifiguratus</taxon>
    </lineage>
</organism>
<evidence type="ECO:0000313" key="2">
    <source>
        <dbReference type="Proteomes" id="UP000242875"/>
    </source>
</evidence>
<evidence type="ECO:0008006" key="3">
    <source>
        <dbReference type="Google" id="ProtNLM"/>
    </source>
</evidence>
<sequence>MTLRVYCTGFGRTGTNSLKEALEILGYPCFHMVEIIDKKAVDPTLFIDALHGKPIDWGFHLQRVYSCLRLAGFYFYKEIIDHYPDAKIIYTDRDPDKFWFTPSQVRKTRAMTDELWAAVFSNGFLDKEASKKVML</sequence>
<reference evidence="1 2" key="1">
    <citation type="journal article" date="2017" name="Mycologia">
        <title>Bifiguratus adelaidae, gen. et sp. nov., a new member of Mucoromycotina in endophytic and soil-dwelling habitats.</title>
        <authorList>
            <person name="Torres-Cruz T.J."/>
            <person name="Billingsley Tobias T.L."/>
            <person name="Almatruk M."/>
            <person name="Hesse C."/>
            <person name="Kuske C.R."/>
            <person name="Desiro A."/>
            <person name="Benucci G.M."/>
            <person name="Bonito G."/>
            <person name="Stajich J.E."/>
            <person name="Dunlap C."/>
            <person name="Arnold A.E."/>
            <person name="Porras-Alfaro A."/>
        </authorList>
    </citation>
    <scope>NUCLEOTIDE SEQUENCE [LARGE SCALE GENOMIC DNA]</scope>
    <source>
        <strain evidence="1 2">AZ0501</strain>
    </source>
</reference>
<dbReference type="InterPro" id="IPR027417">
    <property type="entry name" value="P-loop_NTPase"/>
</dbReference>
<protein>
    <recommendedName>
        <fullName evidence="3">Sulfotransferase domain-containing protein</fullName>
    </recommendedName>
</protein>
<dbReference type="AlphaFoldDB" id="A0A261Y0A3"/>
<accession>A0A261Y0A3</accession>
<evidence type="ECO:0000313" key="1">
    <source>
        <dbReference type="EMBL" id="OZJ04036.1"/>
    </source>
</evidence>
<proteinExistence type="predicted"/>
<dbReference type="PANTHER" id="PTHR36978:SF4">
    <property type="entry name" value="P-LOOP CONTAINING NUCLEOSIDE TRIPHOSPHATE HYDROLASE PROTEIN"/>
    <property type="match status" value="1"/>
</dbReference>
<name>A0A261Y0A3_9FUNG</name>